<dbReference type="Pfam" id="PF13185">
    <property type="entry name" value="GAF_2"/>
    <property type="match status" value="1"/>
</dbReference>
<dbReference type="OrthoDB" id="6597954at2"/>
<dbReference type="Gene3D" id="3.30.450.40">
    <property type="match status" value="2"/>
</dbReference>
<reference evidence="5" key="1">
    <citation type="submission" date="2016-10" db="EMBL/GenBank/DDBJ databases">
        <authorList>
            <person name="Varghese N."/>
            <person name="Submissions S."/>
        </authorList>
    </citation>
    <scope>NUCLEOTIDE SEQUENCE [LARGE SCALE GENOMIC DNA]</scope>
    <source>
        <strain evidence="5">CGMCC 1.6489</strain>
    </source>
</reference>
<dbReference type="CDD" id="cd01948">
    <property type="entry name" value="EAL"/>
    <property type="match status" value="1"/>
</dbReference>
<dbReference type="PROSITE" id="PS50887">
    <property type="entry name" value="GGDEF"/>
    <property type="match status" value="1"/>
</dbReference>
<evidence type="ECO:0000259" key="2">
    <source>
        <dbReference type="PROSITE" id="PS50883"/>
    </source>
</evidence>
<evidence type="ECO:0000259" key="3">
    <source>
        <dbReference type="PROSITE" id="PS50887"/>
    </source>
</evidence>
<dbReference type="RefSeq" id="WP_091848812.1">
    <property type="nucleotide sequence ID" value="NZ_FOHZ01000002.1"/>
</dbReference>
<dbReference type="PANTHER" id="PTHR44757">
    <property type="entry name" value="DIGUANYLATE CYCLASE DGCP"/>
    <property type="match status" value="1"/>
</dbReference>
<dbReference type="SUPFAM" id="SSF55781">
    <property type="entry name" value="GAF domain-like"/>
    <property type="match status" value="2"/>
</dbReference>
<evidence type="ECO:0000313" key="4">
    <source>
        <dbReference type="EMBL" id="SES87083.1"/>
    </source>
</evidence>
<dbReference type="PROSITE" id="PS50883">
    <property type="entry name" value="EAL"/>
    <property type="match status" value="1"/>
</dbReference>
<dbReference type="GO" id="GO:0003824">
    <property type="term" value="F:catalytic activity"/>
    <property type="evidence" value="ECO:0007669"/>
    <property type="project" value="UniProtKB-ARBA"/>
</dbReference>
<keyword evidence="5" id="KW-1185">Reference proteome</keyword>
<organism evidence="4 5">
    <name type="scientific">Marinobacter segnicrescens</name>
    <dbReference type="NCBI Taxonomy" id="430453"/>
    <lineage>
        <taxon>Bacteria</taxon>
        <taxon>Pseudomonadati</taxon>
        <taxon>Pseudomonadota</taxon>
        <taxon>Gammaproteobacteria</taxon>
        <taxon>Pseudomonadales</taxon>
        <taxon>Marinobacteraceae</taxon>
        <taxon>Marinobacter</taxon>
    </lineage>
</organism>
<dbReference type="Gene3D" id="3.30.70.270">
    <property type="match status" value="1"/>
</dbReference>
<dbReference type="InterPro" id="IPR001633">
    <property type="entry name" value="EAL_dom"/>
</dbReference>
<dbReference type="AlphaFoldDB" id="A0A1H9ZZ40"/>
<dbReference type="InterPro" id="IPR043128">
    <property type="entry name" value="Rev_trsase/Diguanyl_cyclase"/>
</dbReference>
<dbReference type="Gene3D" id="3.20.20.450">
    <property type="entry name" value="EAL domain"/>
    <property type="match status" value="1"/>
</dbReference>
<comment type="cofactor">
    <cofactor evidence="1">
        <name>Mg(2+)</name>
        <dbReference type="ChEBI" id="CHEBI:18420"/>
    </cofactor>
</comment>
<dbReference type="STRING" id="430453.SAMN04487962_102124"/>
<dbReference type="InterPro" id="IPR000160">
    <property type="entry name" value="GGDEF_dom"/>
</dbReference>
<evidence type="ECO:0000256" key="1">
    <source>
        <dbReference type="ARBA" id="ARBA00001946"/>
    </source>
</evidence>
<dbReference type="Pfam" id="PF01590">
    <property type="entry name" value="GAF"/>
    <property type="match status" value="1"/>
</dbReference>
<dbReference type="NCBIfam" id="TIGR00254">
    <property type="entry name" value="GGDEF"/>
    <property type="match status" value="1"/>
</dbReference>
<proteinExistence type="predicted"/>
<gene>
    <name evidence="4" type="ORF">SAMN04487962_102124</name>
</gene>
<evidence type="ECO:0000313" key="5">
    <source>
        <dbReference type="Proteomes" id="UP000198762"/>
    </source>
</evidence>
<protein>
    <submittedName>
        <fullName evidence="4">Diguanylate cyclase/phosphodiesterase with GAF sensor</fullName>
    </submittedName>
</protein>
<feature type="domain" description="EAL" evidence="2">
    <location>
        <begin position="525"/>
        <end position="779"/>
    </location>
</feature>
<dbReference type="FunFam" id="3.30.70.270:FF:000001">
    <property type="entry name" value="Diguanylate cyclase domain protein"/>
    <property type="match status" value="1"/>
</dbReference>
<dbReference type="Proteomes" id="UP000198762">
    <property type="component" value="Unassembled WGS sequence"/>
</dbReference>
<name>A0A1H9ZZ40_9GAMM</name>
<dbReference type="InterPro" id="IPR029787">
    <property type="entry name" value="Nucleotide_cyclase"/>
</dbReference>
<dbReference type="SMART" id="SM00065">
    <property type="entry name" value="GAF"/>
    <property type="match status" value="2"/>
</dbReference>
<dbReference type="InterPro" id="IPR035919">
    <property type="entry name" value="EAL_sf"/>
</dbReference>
<dbReference type="SMART" id="SM00267">
    <property type="entry name" value="GGDEF"/>
    <property type="match status" value="1"/>
</dbReference>
<dbReference type="SUPFAM" id="SSF141868">
    <property type="entry name" value="EAL domain-like"/>
    <property type="match status" value="1"/>
</dbReference>
<dbReference type="Pfam" id="PF00990">
    <property type="entry name" value="GGDEF"/>
    <property type="match status" value="1"/>
</dbReference>
<dbReference type="SUPFAM" id="SSF55073">
    <property type="entry name" value="Nucleotide cyclase"/>
    <property type="match status" value="1"/>
</dbReference>
<dbReference type="EMBL" id="FOHZ01000002">
    <property type="protein sequence ID" value="SES87083.1"/>
    <property type="molecule type" value="Genomic_DNA"/>
</dbReference>
<dbReference type="InterPro" id="IPR003018">
    <property type="entry name" value="GAF"/>
</dbReference>
<dbReference type="InterPro" id="IPR052155">
    <property type="entry name" value="Biofilm_reg_signaling"/>
</dbReference>
<dbReference type="Pfam" id="PF00563">
    <property type="entry name" value="EAL"/>
    <property type="match status" value="1"/>
</dbReference>
<accession>A0A1H9ZZ40</accession>
<feature type="domain" description="GGDEF" evidence="3">
    <location>
        <begin position="387"/>
        <end position="516"/>
    </location>
</feature>
<dbReference type="InterPro" id="IPR029016">
    <property type="entry name" value="GAF-like_dom_sf"/>
</dbReference>
<dbReference type="SMART" id="SM00052">
    <property type="entry name" value="EAL"/>
    <property type="match status" value="1"/>
</dbReference>
<dbReference type="PANTHER" id="PTHR44757:SF2">
    <property type="entry name" value="BIOFILM ARCHITECTURE MAINTENANCE PROTEIN MBAA"/>
    <property type="match status" value="1"/>
</dbReference>
<sequence>MKLSRTEQRRLEAIRRLGILDTPPEERFERLTRIAQRFYRVPTALFTVVDEERQWFKSRQGLEVDETPRSIAFCDHAIKRDTVFIVEDATKDPRFRHNPLVTGEDHVRFYAGMPVREPSGYKIGTLCIIDTEPRKVPEFELDVLRSLASLIEDEIERAYLSVHREEYVSLSQLTRAIHRAQNIFLTHDDETAAFELMLSDLLALTGSQFGFIGEVLQRDNGDRFLKIGAITNIAWSAETEALYQEVKRRGMVFDNPHNLIGASLESEQMVLSNDFTSDPRRGGLPEGHPQITTYLGIPIFAGHSLIGLVGLANRAGGYSEALADELDPLLQTVGQLIERKQLYREKLEHKQSLERAANYDALTGLPNRRRLTEIFEEELVEADRRNGLVSVCFIDLDGFKEINDEFGHAVGDMVLRVVAERLQESVREHDIIARLGGDEFVAILRDVNEDKVYHRILESVRQPVSHRQHNLQLSCSMGVTVYPEDNADPDLLLRHADQAMYAAKESGKNQYRRFDLDTHVSRKEKLRILDQVPQALEDSQLELFLQPRMDLQSNTVAGFEALIRWQHPTQGLLGPIEFLPYLEYTEYADAIGRFVMTDAINKLRQWHQAGLPWSISINLSPSHFLSSGFEEDLAEALDGCDETIRSKLILELLETTALDDSDTVIKRLQACRSIGVDLALDDFGTGYSSLDYFRRLPVQEIKIDRSFVTDMLSDEEDQMVVGAIIDLSENFHRRVVAEGIEDADTRDRLLEMGCHVAQGYFWARPMPADEAMAWAKRFTREK</sequence>
<dbReference type="CDD" id="cd01949">
    <property type="entry name" value="GGDEF"/>
    <property type="match status" value="1"/>
</dbReference>